<evidence type="ECO:0000259" key="1">
    <source>
        <dbReference type="Pfam" id="PF01979"/>
    </source>
</evidence>
<dbReference type="Gene3D" id="1.20.58.520">
    <property type="entry name" value="Amidohydrolase"/>
    <property type="match status" value="1"/>
</dbReference>
<dbReference type="eggNOG" id="COG1228">
    <property type="taxonomic scope" value="Bacteria"/>
</dbReference>
<dbReference type="PANTHER" id="PTHR43135">
    <property type="entry name" value="ALPHA-D-RIBOSE 1-METHYLPHOSPHONATE 5-TRIPHOSPHATE DIPHOSPHATASE"/>
    <property type="match status" value="1"/>
</dbReference>
<reference evidence="2 3" key="1">
    <citation type="journal article" date="2009" name="Stand. Genomic Sci.">
        <title>Complete genome sequence of Kangiella koreensis type strain (SW-125).</title>
        <authorList>
            <person name="Han C."/>
            <person name="Sikorski J."/>
            <person name="Lapidus A."/>
            <person name="Nolan M."/>
            <person name="Glavina Del Rio T."/>
            <person name="Tice H."/>
            <person name="Cheng J.F."/>
            <person name="Lucas S."/>
            <person name="Chen F."/>
            <person name="Copeland A."/>
            <person name="Ivanova N."/>
            <person name="Mavromatis K."/>
            <person name="Ovchinnikova G."/>
            <person name="Pati A."/>
            <person name="Bruce D."/>
            <person name="Goodwin L."/>
            <person name="Pitluck S."/>
            <person name="Chen A."/>
            <person name="Palaniappan K."/>
            <person name="Land M."/>
            <person name="Hauser L."/>
            <person name="Chang Y.J."/>
            <person name="Jeffries C.D."/>
            <person name="Chain P."/>
            <person name="Saunders E."/>
            <person name="Brettin T."/>
            <person name="Goker M."/>
            <person name="Tindall B.J."/>
            <person name="Bristow J."/>
            <person name="Eisen J.A."/>
            <person name="Markowitz V."/>
            <person name="Hugenholtz P."/>
            <person name="Kyrpides N.C."/>
            <person name="Klenk H.P."/>
            <person name="Detter J.C."/>
        </authorList>
    </citation>
    <scope>NUCLEOTIDE SEQUENCE [LARGE SCALE GENOMIC DNA]</scope>
    <source>
        <strain evidence="3">DSM 16069 / KCTC 12182 / SW-125</strain>
    </source>
</reference>
<proteinExistence type="predicted"/>
<dbReference type="InterPro" id="IPR006680">
    <property type="entry name" value="Amidohydro-rel"/>
</dbReference>
<dbReference type="Proteomes" id="UP000001231">
    <property type="component" value="Chromosome"/>
</dbReference>
<feature type="domain" description="Amidohydrolase-related" evidence="1">
    <location>
        <begin position="339"/>
        <end position="420"/>
    </location>
</feature>
<keyword evidence="3" id="KW-1185">Reference proteome</keyword>
<dbReference type="Pfam" id="PF01979">
    <property type="entry name" value="Amidohydro_1"/>
    <property type="match status" value="1"/>
</dbReference>
<dbReference type="SUPFAM" id="SSF51338">
    <property type="entry name" value="Composite domain of metallo-dependent hydrolases"/>
    <property type="match status" value="1"/>
</dbReference>
<dbReference type="InParanoid" id="C7R735"/>
<organism evidence="2 3">
    <name type="scientific">Kangiella koreensis (strain DSM 16069 / JCM 12317 / KCTC 12182 / SW-125)</name>
    <dbReference type="NCBI Taxonomy" id="523791"/>
    <lineage>
        <taxon>Bacteria</taxon>
        <taxon>Pseudomonadati</taxon>
        <taxon>Pseudomonadota</taxon>
        <taxon>Gammaproteobacteria</taxon>
        <taxon>Kangiellales</taxon>
        <taxon>Kangiellaceae</taxon>
        <taxon>Kangiella</taxon>
    </lineage>
</organism>
<accession>C7R735</accession>
<dbReference type="InterPro" id="IPR032466">
    <property type="entry name" value="Metal_Hydrolase"/>
</dbReference>
<dbReference type="HOGENOM" id="CLU_023620_4_2_6"/>
<dbReference type="Gene3D" id="3.40.50.10910">
    <property type="entry name" value="Amidohydrolase"/>
    <property type="match status" value="1"/>
</dbReference>
<dbReference type="InterPro" id="IPR051781">
    <property type="entry name" value="Metallo-dep_Hydrolase"/>
</dbReference>
<dbReference type="SUPFAM" id="SSF51556">
    <property type="entry name" value="Metallo-dependent hydrolases"/>
    <property type="match status" value="1"/>
</dbReference>
<keyword evidence="2" id="KW-0378">Hydrolase</keyword>
<name>C7R735_KANKD</name>
<protein>
    <submittedName>
        <fullName evidence="2">Amidohydrolase</fullName>
    </submittedName>
</protein>
<sequence>MYKTIIKYLFSILLFLFLLTALSIPYAMFTPQSPLVQGVQSNRILIHNIKILSRDFDRLLKDRSIIIEDGIIQESPVSENFIQQDFDLIIDGNNQFLMPGLTDAHTHIYDRTDLLLNLAHGVTQVRVMHGLALQLNLREEIQSGDTLGPNMLVASPAINQRSSYAASEFHTFIENEEDTKGLIDTYKSHGYDLIKIYDGLDNNNFQAILSAANKLEIPVAGHPPFAVNTSDLLSSGMQSVEHIEMLYQAPLNYSRDKQDLDHLIQQLKQSPVPITTTLIVYEELARIAELKSKYLATKQMEYIPPIIKSIFEPGIQNIMTDSAPESWRSKADYLGIIAKSLYEADVPMLLGSDAGANYTINGLGAIQEMQLLHHYGVDPKDILKSATITPAIAFKLHNSGTVAPGHKANLILTKSDPRKDLGTFMDLQGLIKDGVYFDEKAIKQMKLKSKTHMSSYEFLGWYLINWWQE</sequence>
<evidence type="ECO:0000313" key="2">
    <source>
        <dbReference type="EMBL" id="ACV27491.1"/>
    </source>
</evidence>
<dbReference type="Gene3D" id="2.30.40.10">
    <property type="entry name" value="Urease, subunit C, domain 1"/>
    <property type="match status" value="1"/>
</dbReference>
<dbReference type="PANTHER" id="PTHR43135:SF3">
    <property type="entry name" value="ALPHA-D-RIBOSE 1-METHYLPHOSPHONATE 5-TRIPHOSPHATE DIPHOSPHATASE"/>
    <property type="match status" value="1"/>
</dbReference>
<dbReference type="RefSeq" id="WP_015781096.1">
    <property type="nucleotide sequence ID" value="NC_013166.1"/>
</dbReference>
<gene>
    <name evidence="2" type="ordered locus">Kkor_2081</name>
</gene>
<dbReference type="GO" id="GO:0016810">
    <property type="term" value="F:hydrolase activity, acting on carbon-nitrogen (but not peptide) bonds"/>
    <property type="evidence" value="ECO:0007669"/>
    <property type="project" value="InterPro"/>
</dbReference>
<evidence type="ECO:0000313" key="3">
    <source>
        <dbReference type="Proteomes" id="UP000001231"/>
    </source>
</evidence>
<dbReference type="OrthoDB" id="6190564at2"/>
<dbReference type="Gene3D" id="3.30.110.90">
    <property type="entry name" value="Amidohydrolase"/>
    <property type="match status" value="1"/>
</dbReference>
<dbReference type="STRING" id="523791.Kkor_2081"/>
<dbReference type="EMBL" id="CP001707">
    <property type="protein sequence ID" value="ACV27491.1"/>
    <property type="molecule type" value="Genomic_DNA"/>
</dbReference>
<dbReference type="AlphaFoldDB" id="C7R735"/>
<dbReference type="InterPro" id="IPR011059">
    <property type="entry name" value="Metal-dep_hydrolase_composite"/>
</dbReference>
<dbReference type="KEGG" id="kko:Kkor_2081"/>